<dbReference type="PANTHER" id="PTHR14015">
    <property type="entry name" value="OPIOID GROWTH FACTOR RECEPTOR OGFR ZETA-TYPE OPIOID RECEPTOR"/>
    <property type="match status" value="1"/>
</dbReference>
<accession>A0A556V7W8</accession>
<feature type="compositionally biased region" description="Polar residues" evidence="2">
    <location>
        <begin position="505"/>
        <end position="524"/>
    </location>
</feature>
<dbReference type="InterPro" id="IPR006757">
    <property type="entry name" value="OGF_rcpt"/>
</dbReference>
<feature type="compositionally biased region" description="Basic and acidic residues" evidence="2">
    <location>
        <begin position="449"/>
        <end position="466"/>
    </location>
</feature>
<comment type="caution">
    <text evidence="4">The sequence shown here is derived from an EMBL/GenBank/DDBJ whole genome shotgun (WGS) entry which is preliminary data.</text>
</comment>
<feature type="region of interest" description="Disordered" evidence="2">
    <location>
        <begin position="210"/>
        <end position="274"/>
    </location>
</feature>
<feature type="compositionally biased region" description="Polar residues" evidence="2">
    <location>
        <begin position="483"/>
        <end position="492"/>
    </location>
</feature>
<reference evidence="4 5" key="1">
    <citation type="journal article" date="2019" name="Genome Biol. Evol.">
        <title>Whole-Genome Sequencing of the Giant Devil Catfish, Bagarius yarrelli.</title>
        <authorList>
            <person name="Jiang W."/>
            <person name="Lv Y."/>
            <person name="Cheng L."/>
            <person name="Yang K."/>
            <person name="Chao B."/>
            <person name="Wang X."/>
            <person name="Li Y."/>
            <person name="Pan X."/>
            <person name="You X."/>
            <person name="Zhang Y."/>
            <person name="Yang J."/>
            <person name="Li J."/>
            <person name="Zhang X."/>
            <person name="Liu S."/>
            <person name="Sun C."/>
            <person name="Yang J."/>
            <person name="Shi Q."/>
        </authorList>
    </citation>
    <scope>NUCLEOTIDE SEQUENCE [LARGE SCALE GENOMIC DNA]</scope>
    <source>
        <strain evidence="4">JWS20170419001</strain>
        <tissue evidence="4">Muscle</tissue>
    </source>
</reference>
<feature type="compositionally biased region" description="Polar residues" evidence="2">
    <location>
        <begin position="417"/>
        <end position="436"/>
    </location>
</feature>
<evidence type="ECO:0000313" key="5">
    <source>
        <dbReference type="Proteomes" id="UP000319801"/>
    </source>
</evidence>
<proteinExistence type="inferred from homology"/>
<feature type="compositionally biased region" description="Polar residues" evidence="2">
    <location>
        <begin position="354"/>
        <end position="370"/>
    </location>
</feature>
<feature type="region of interest" description="Disordered" evidence="2">
    <location>
        <begin position="1"/>
        <end position="32"/>
    </location>
</feature>
<protein>
    <submittedName>
        <fullName evidence="4">Opioid growth factor receptor</fullName>
    </submittedName>
</protein>
<comment type="similarity">
    <text evidence="1">Belongs to the opioid growth factor receptor family.</text>
</comment>
<sequence length="558" mass="62534">MENPKRTVGHDEVYDSIREDEHKDDSEKTEENSFMAQRNLYAMYDMQIFREKAEEAFEKMKDLTDEFMEDDQKIKERMLVSYKLMLDFYGIKLVDDETGEVARAENWSERFENLNRNSHNNLRITRILKCLGLLGFERYQAPLVRFFLEETLMHGTLPRVKRSALDYFIFAVLDKTEQKRLIEFACQCKSEREYVWCPSTTFQNRKEMENYNGIDSPDKDWSSDSTSQSHQKDLINGGVQNKENIASDAKKDTSDDDSLSSENRNVENVSGVCQESDAQTFPILTAGNANTADSNEDTEGYLQRVVSVQEDDSKTGNNEISSTEHLDDNGNDNAALAERPKDQSDHKNGKDKNPPTSHGSTSENVANQTPSSGISESEQQEQGDKSDQDNNNELFDKESKEETQQHGCESQDDGAATGSSTNSEGNSADTNSSNYTESDKNILGNPHGDILDTSKKEENEIIKDPVNRGSFMEESPKDRVTDVCNNVTSNTDTHSDANEAKDGDNTASEQATAHRSGVTPSQAIHGNDSDEGKETAMKEEQTESGCVRGEGSEKEGND</sequence>
<feature type="compositionally biased region" description="Basic and acidic residues" evidence="2">
    <location>
        <begin position="493"/>
        <end position="504"/>
    </location>
</feature>
<feature type="compositionally biased region" description="Basic and acidic residues" evidence="2">
    <location>
        <begin position="338"/>
        <end position="353"/>
    </location>
</feature>
<keyword evidence="5" id="KW-1185">Reference proteome</keyword>
<dbReference type="AlphaFoldDB" id="A0A556V7W8"/>
<feature type="region of interest" description="Disordered" evidence="2">
    <location>
        <begin position="309"/>
        <end position="558"/>
    </location>
</feature>
<evidence type="ECO:0000256" key="2">
    <source>
        <dbReference type="SAM" id="MobiDB-lite"/>
    </source>
</evidence>
<evidence type="ECO:0000313" key="4">
    <source>
        <dbReference type="EMBL" id="TSY83934.1"/>
    </source>
</evidence>
<feature type="compositionally biased region" description="Basic and acidic residues" evidence="2">
    <location>
        <begin position="1"/>
        <end position="31"/>
    </location>
</feature>
<dbReference type="GO" id="GO:0140625">
    <property type="term" value="F:opioid growth factor receptor activity"/>
    <property type="evidence" value="ECO:0007669"/>
    <property type="project" value="InterPro"/>
</dbReference>
<dbReference type="OrthoDB" id="9030204at2759"/>
<keyword evidence="4" id="KW-0675">Receptor</keyword>
<dbReference type="GO" id="GO:0016020">
    <property type="term" value="C:membrane"/>
    <property type="evidence" value="ECO:0007669"/>
    <property type="project" value="InterPro"/>
</dbReference>
<organism evidence="4 5">
    <name type="scientific">Bagarius yarrelli</name>
    <name type="common">Goonch</name>
    <name type="synonym">Bagrus yarrelli</name>
    <dbReference type="NCBI Taxonomy" id="175774"/>
    <lineage>
        <taxon>Eukaryota</taxon>
        <taxon>Metazoa</taxon>
        <taxon>Chordata</taxon>
        <taxon>Craniata</taxon>
        <taxon>Vertebrata</taxon>
        <taxon>Euteleostomi</taxon>
        <taxon>Actinopterygii</taxon>
        <taxon>Neopterygii</taxon>
        <taxon>Teleostei</taxon>
        <taxon>Ostariophysi</taxon>
        <taxon>Siluriformes</taxon>
        <taxon>Sisoridae</taxon>
        <taxon>Sisorinae</taxon>
        <taxon>Bagarius</taxon>
    </lineage>
</organism>
<dbReference type="InterPro" id="IPR039574">
    <property type="entry name" value="OGFr"/>
</dbReference>
<dbReference type="EMBL" id="VCAZ01000150">
    <property type="protein sequence ID" value="TSY83934.1"/>
    <property type="molecule type" value="Genomic_DNA"/>
</dbReference>
<evidence type="ECO:0000259" key="3">
    <source>
        <dbReference type="Pfam" id="PF04664"/>
    </source>
</evidence>
<gene>
    <name evidence="4" type="ORF">Baya_13871</name>
</gene>
<feature type="domain" description="Opioid growth factor receptor (OGFr) conserved" evidence="3">
    <location>
        <begin position="66"/>
        <end position="200"/>
    </location>
</feature>
<dbReference type="PANTHER" id="PTHR14015:SF1">
    <property type="entry name" value="OPIOID GROWTH FACTOR RECEPTOR"/>
    <property type="match status" value="1"/>
</dbReference>
<feature type="compositionally biased region" description="Polar residues" evidence="2">
    <location>
        <begin position="262"/>
        <end position="274"/>
    </location>
</feature>
<feature type="compositionally biased region" description="Basic and acidic residues" evidence="2">
    <location>
        <begin position="382"/>
        <end position="404"/>
    </location>
</feature>
<evidence type="ECO:0000256" key="1">
    <source>
        <dbReference type="ARBA" id="ARBA00010365"/>
    </source>
</evidence>
<name>A0A556V7W8_BAGYA</name>
<dbReference type="Pfam" id="PF04664">
    <property type="entry name" value="OGFr_N"/>
    <property type="match status" value="1"/>
</dbReference>
<dbReference type="Proteomes" id="UP000319801">
    <property type="component" value="Unassembled WGS sequence"/>
</dbReference>
<feature type="compositionally biased region" description="Basic and acidic residues" evidence="2">
    <location>
        <begin position="527"/>
        <end position="541"/>
    </location>
</feature>